<dbReference type="eggNOG" id="COG1216">
    <property type="taxonomic scope" value="Bacteria"/>
</dbReference>
<dbReference type="RefSeq" id="WP_020886305.1">
    <property type="nucleotide sequence ID" value="NZ_ATHI01000005.1"/>
</dbReference>
<evidence type="ECO:0000313" key="2">
    <source>
        <dbReference type="Proteomes" id="UP000014975"/>
    </source>
</evidence>
<dbReference type="InterPro" id="IPR029044">
    <property type="entry name" value="Nucleotide-diphossugar_trans"/>
</dbReference>
<dbReference type="STRING" id="1121439.dsat_2419"/>
<dbReference type="AlphaFoldDB" id="S7TED9"/>
<dbReference type="PATRIC" id="fig|1121439.3.peg.813"/>
<proteinExistence type="predicted"/>
<organism evidence="1 2">
    <name type="scientific">Alkalidesulfovibrio alkalitolerans DSM 16529</name>
    <dbReference type="NCBI Taxonomy" id="1121439"/>
    <lineage>
        <taxon>Bacteria</taxon>
        <taxon>Pseudomonadati</taxon>
        <taxon>Thermodesulfobacteriota</taxon>
        <taxon>Desulfovibrionia</taxon>
        <taxon>Desulfovibrionales</taxon>
        <taxon>Desulfovibrionaceae</taxon>
        <taxon>Alkalidesulfovibrio</taxon>
    </lineage>
</organism>
<keyword evidence="2" id="KW-1185">Reference proteome</keyword>
<evidence type="ECO:0000313" key="1">
    <source>
        <dbReference type="EMBL" id="EPR35056.1"/>
    </source>
</evidence>
<dbReference type="Gene3D" id="3.90.550.10">
    <property type="entry name" value="Spore Coat Polysaccharide Biosynthesis Protein SpsA, Chain A"/>
    <property type="match status" value="1"/>
</dbReference>
<accession>S7TED9</accession>
<dbReference type="EMBL" id="ATHI01000005">
    <property type="protein sequence ID" value="EPR35056.1"/>
    <property type="molecule type" value="Genomic_DNA"/>
</dbReference>
<reference evidence="1 2" key="1">
    <citation type="journal article" date="2013" name="Genome Announc.">
        <title>Draft genome sequences for three mercury-methylating, sulfate-reducing bacteria.</title>
        <authorList>
            <person name="Brown S.D."/>
            <person name="Hurt R.A.Jr."/>
            <person name="Gilmour C.C."/>
            <person name="Elias D.A."/>
        </authorList>
    </citation>
    <scope>NUCLEOTIDE SEQUENCE [LARGE SCALE GENOMIC DNA]</scope>
    <source>
        <strain evidence="1 2">DSM 16529</strain>
    </source>
</reference>
<dbReference type="OrthoDB" id="5470224at2"/>
<name>S7TED9_9BACT</name>
<protein>
    <recommendedName>
        <fullName evidence="3">Glycosyltransferase</fullName>
    </recommendedName>
</protein>
<sequence>MRPSLATIILHYGKPALAARLQAQLSASDPEYTVRVLDNAAPEPYPDAWLRLPENRYWAGALAHTCGLLADEGFSHVLFLNNDLVFTSQPPHLARLFGRLKHFESAGQGRVGILVPAVEKSPYHPQMVADPRLSHSDVEIVDGIAPCLDLRCLADVGGLDFDENPFGYGVDMWLSIRARRRGWRLVVDHQTRVRHRYHTTARATEGFMERAARAEHAYLAARLGPDWRAWIEALKTRRVDQPLPGGGR</sequence>
<evidence type="ECO:0008006" key="3">
    <source>
        <dbReference type="Google" id="ProtNLM"/>
    </source>
</evidence>
<gene>
    <name evidence="1" type="ORF">dsat_2419</name>
</gene>
<dbReference type="SUPFAM" id="SSF53448">
    <property type="entry name" value="Nucleotide-diphospho-sugar transferases"/>
    <property type="match status" value="1"/>
</dbReference>
<comment type="caution">
    <text evidence="1">The sequence shown here is derived from an EMBL/GenBank/DDBJ whole genome shotgun (WGS) entry which is preliminary data.</text>
</comment>
<dbReference type="Proteomes" id="UP000014975">
    <property type="component" value="Unassembled WGS sequence"/>
</dbReference>